<organism evidence="2 3">
    <name type="scientific">Pleurodeles waltl</name>
    <name type="common">Iberian ribbed newt</name>
    <dbReference type="NCBI Taxonomy" id="8319"/>
    <lineage>
        <taxon>Eukaryota</taxon>
        <taxon>Metazoa</taxon>
        <taxon>Chordata</taxon>
        <taxon>Craniata</taxon>
        <taxon>Vertebrata</taxon>
        <taxon>Euteleostomi</taxon>
        <taxon>Amphibia</taxon>
        <taxon>Batrachia</taxon>
        <taxon>Caudata</taxon>
        <taxon>Salamandroidea</taxon>
        <taxon>Salamandridae</taxon>
        <taxon>Pleurodelinae</taxon>
        <taxon>Pleurodeles</taxon>
    </lineage>
</organism>
<feature type="region of interest" description="Disordered" evidence="1">
    <location>
        <begin position="182"/>
        <end position="221"/>
    </location>
</feature>
<protein>
    <submittedName>
        <fullName evidence="2">Uncharacterized protein</fullName>
    </submittedName>
</protein>
<dbReference type="EMBL" id="JANPWB010000005">
    <property type="protein sequence ID" value="KAJ1184068.1"/>
    <property type="molecule type" value="Genomic_DNA"/>
</dbReference>
<sequence length="221" mass="24363">MMSNLRNYRSVVWCLGPLDPPRQETAPGRSEQTATGNGLLTSYFAGGEALLKRSCAPNHKIGIMGKRAGYSAGAQEQRGTAPPSLPETRSVEVDLAPTLHDDKLDKILEAIATAGHDLRNRVDAVAVEVGLLREDQRKLSARVVNKESKLKEVRPSLTELEEKVSSLTASSLWNWVEQRRYEFSKSSSPNDPQDRLQRGKCNTKFPQEPGMDRVKGVPTPA</sequence>
<proteinExistence type="predicted"/>
<keyword evidence="3" id="KW-1185">Reference proteome</keyword>
<dbReference type="AlphaFoldDB" id="A0AAV7U587"/>
<evidence type="ECO:0000313" key="2">
    <source>
        <dbReference type="EMBL" id="KAJ1184068.1"/>
    </source>
</evidence>
<comment type="caution">
    <text evidence="2">The sequence shown here is derived from an EMBL/GenBank/DDBJ whole genome shotgun (WGS) entry which is preliminary data.</text>
</comment>
<accession>A0AAV7U587</accession>
<name>A0AAV7U587_PLEWA</name>
<dbReference type="Proteomes" id="UP001066276">
    <property type="component" value="Chromosome 3_1"/>
</dbReference>
<evidence type="ECO:0000313" key="3">
    <source>
        <dbReference type="Proteomes" id="UP001066276"/>
    </source>
</evidence>
<gene>
    <name evidence="2" type="ORF">NDU88_000878</name>
</gene>
<reference evidence="2" key="1">
    <citation type="journal article" date="2022" name="bioRxiv">
        <title>Sequencing and chromosome-scale assembly of the giantPleurodeles waltlgenome.</title>
        <authorList>
            <person name="Brown T."/>
            <person name="Elewa A."/>
            <person name="Iarovenko S."/>
            <person name="Subramanian E."/>
            <person name="Araus A.J."/>
            <person name="Petzold A."/>
            <person name="Susuki M."/>
            <person name="Suzuki K.-i.T."/>
            <person name="Hayashi T."/>
            <person name="Toyoda A."/>
            <person name="Oliveira C."/>
            <person name="Osipova E."/>
            <person name="Leigh N.D."/>
            <person name="Simon A."/>
            <person name="Yun M.H."/>
        </authorList>
    </citation>
    <scope>NUCLEOTIDE SEQUENCE</scope>
    <source>
        <strain evidence="2">20211129_DDA</strain>
        <tissue evidence="2">Liver</tissue>
    </source>
</reference>
<evidence type="ECO:0000256" key="1">
    <source>
        <dbReference type="SAM" id="MobiDB-lite"/>
    </source>
</evidence>